<proteinExistence type="predicted"/>
<organism evidence="1 2">
    <name type="scientific">Paraphaeosphaeria minitans</name>
    <dbReference type="NCBI Taxonomy" id="565426"/>
    <lineage>
        <taxon>Eukaryota</taxon>
        <taxon>Fungi</taxon>
        <taxon>Dikarya</taxon>
        <taxon>Ascomycota</taxon>
        <taxon>Pezizomycotina</taxon>
        <taxon>Dothideomycetes</taxon>
        <taxon>Pleosporomycetidae</taxon>
        <taxon>Pleosporales</taxon>
        <taxon>Massarineae</taxon>
        <taxon>Didymosphaeriaceae</taxon>
        <taxon>Paraphaeosphaeria</taxon>
    </lineage>
</organism>
<keyword evidence="2" id="KW-1185">Reference proteome</keyword>
<protein>
    <submittedName>
        <fullName evidence="1">Uncharacterized protein</fullName>
    </submittedName>
</protein>
<sequence length="89" mass="9546">MAGVPSLGTQRWLATQPNVVGKADQSGAAEAVHGDVQTPQYAFNTLLPCFYVLAGSWVHSQGYFGEIFKSMIQSSGIPTQERSTANNVE</sequence>
<evidence type="ECO:0000313" key="2">
    <source>
        <dbReference type="Proteomes" id="UP000756921"/>
    </source>
</evidence>
<gene>
    <name evidence="1" type="ORF">PMIN01_08271</name>
</gene>
<dbReference type="AlphaFoldDB" id="A0A9P6KNS9"/>
<evidence type="ECO:0000313" key="1">
    <source>
        <dbReference type="EMBL" id="KAF9733928.1"/>
    </source>
</evidence>
<comment type="caution">
    <text evidence="1">The sequence shown here is derived from an EMBL/GenBank/DDBJ whole genome shotgun (WGS) entry which is preliminary data.</text>
</comment>
<name>A0A9P6KNS9_9PLEO</name>
<accession>A0A9P6KNS9</accession>
<dbReference type="Proteomes" id="UP000756921">
    <property type="component" value="Unassembled WGS sequence"/>
</dbReference>
<dbReference type="EMBL" id="WJXW01000008">
    <property type="protein sequence ID" value="KAF9733928.1"/>
    <property type="molecule type" value="Genomic_DNA"/>
</dbReference>
<reference evidence="1" key="1">
    <citation type="journal article" date="2020" name="Mol. Plant Microbe Interact.">
        <title>Genome Sequence of the Biocontrol Agent Coniothyrium minitans strain Conio (IMI 134523).</title>
        <authorList>
            <person name="Patel D."/>
            <person name="Shittu T.A."/>
            <person name="Baroncelli R."/>
            <person name="Muthumeenakshi S."/>
            <person name="Osborne T.H."/>
            <person name="Janganan T.K."/>
            <person name="Sreenivasaprasad S."/>
        </authorList>
    </citation>
    <scope>NUCLEOTIDE SEQUENCE</scope>
    <source>
        <strain evidence="1">Conio</strain>
    </source>
</reference>